<name>A0A9Q1QPP4_9CARY</name>
<protein>
    <submittedName>
        <fullName evidence="2">Uncharacterized protein</fullName>
    </submittedName>
</protein>
<dbReference type="Proteomes" id="UP001153076">
    <property type="component" value="Unassembled WGS sequence"/>
</dbReference>
<sequence>MLLNKAKTLRVLYGRALRMLELAHTELHWITFESWVWLYGDRIFEAPVPDEGGTKGRLRGRSTGTRLGGRAEGRRFSHRGGGLPRKWYNGIEGSINSDWYTRFPFIMAFSPIYNTREIADYVRESFVWRWRRASRPPCPLPEDFHAICPYFSLPEVVGAAANFELLEMVQATFYTMQLNQAVELGVVRGFMAKGLTSALAGLRWSSFEFREQAVAVEICGPLDNQEECSNDEE</sequence>
<evidence type="ECO:0000256" key="1">
    <source>
        <dbReference type="SAM" id="MobiDB-lite"/>
    </source>
</evidence>
<proteinExistence type="predicted"/>
<dbReference type="EMBL" id="JAKOGI010000024">
    <property type="protein sequence ID" value="KAJ8449176.1"/>
    <property type="molecule type" value="Genomic_DNA"/>
</dbReference>
<comment type="caution">
    <text evidence="2">The sequence shown here is derived from an EMBL/GenBank/DDBJ whole genome shotgun (WGS) entry which is preliminary data.</text>
</comment>
<keyword evidence="3" id="KW-1185">Reference proteome</keyword>
<organism evidence="2 3">
    <name type="scientific">Carnegiea gigantea</name>
    <dbReference type="NCBI Taxonomy" id="171969"/>
    <lineage>
        <taxon>Eukaryota</taxon>
        <taxon>Viridiplantae</taxon>
        <taxon>Streptophyta</taxon>
        <taxon>Embryophyta</taxon>
        <taxon>Tracheophyta</taxon>
        <taxon>Spermatophyta</taxon>
        <taxon>Magnoliopsida</taxon>
        <taxon>eudicotyledons</taxon>
        <taxon>Gunneridae</taxon>
        <taxon>Pentapetalae</taxon>
        <taxon>Caryophyllales</taxon>
        <taxon>Cactineae</taxon>
        <taxon>Cactaceae</taxon>
        <taxon>Cactoideae</taxon>
        <taxon>Echinocereeae</taxon>
        <taxon>Carnegiea</taxon>
    </lineage>
</organism>
<gene>
    <name evidence="2" type="ORF">Cgig2_027178</name>
</gene>
<feature type="region of interest" description="Disordered" evidence="1">
    <location>
        <begin position="54"/>
        <end position="76"/>
    </location>
</feature>
<evidence type="ECO:0000313" key="3">
    <source>
        <dbReference type="Proteomes" id="UP001153076"/>
    </source>
</evidence>
<evidence type="ECO:0000313" key="2">
    <source>
        <dbReference type="EMBL" id="KAJ8449176.1"/>
    </source>
</evidence>
<reference evidence="2" key="1">
    <citation type="submission" date="2022-04" db="EMBL/GenBank/DDBJ databases">
        <title>Carnegiea gigantea Genome sequencing and assembly v2.</title>
        <authorList>
            <person name="Copetti D."/>
            <person name="Sanderson M.J."/>
            <person name="Burquez A."/>
            <person name="Wojciechowski M.F."/>
        </authorList>
    </citation>
    <scope>NUCLEOTIDE SEQUENCE</scope>
    <source>
        <strain evidence="2">SGP5-SGP5p</strain>
        <tissue evidence="2">Aerial part</tissue>
    </source>
</reference>
<dbReference type="AlphaFoldDB" id="A0A9Q1QPP4"/>
<accession>A0A9Q1QPP4</accession>